<dbReference type="InterPro" id="IPR005746">
    <property type="entry name" value="Thioredoxin"/>
</dbReference>
<dbReference type="PANTHER" id="PTHR45663:SF11">
    <property type="entry name" value="GEO12009P1"/>
    <property type="match status" value="1"/>
</dbReference>
<evidence type="ECO:0000256" key="7">
    <source>
        <dbReference type="PIRNR" id="PIRNR000077"/>
    </source>
</evidence>
<feature type="domain" description="Thioredoxin" evidence="8">
    <location>
        <begin position="1"/>
        <end position="108"/>
    </location>
</feature>
<dbReference type="EMBL" id="BAAAKJ010000072">
    <property type="protein sequence ID" value="GAA1388679.1"/>
    <property type="molecule type" value="Genomic_DNA"/>
</dbReference>
<dbReference type="PROSITE" id="PS51352">
    <property type="entry name" value="THIOREDOXIN_2"/>
    <property type="match status" value="1"/>
</dbReference>
<evidence type="ECO:0000256" key="3">
    <source>
        <dbReference type="ARBA" id="ARBA00022982"/>
    </source>
</evidence>
<evidence type="ECO:0000256" key="1">
    <source>
        <dbReference type="ARBA" id="ARBA00008987"/>
    </source>
</evidence>
<comment type="similarity">
    <text evidence="1 7">Belongs to the thioredoxin family.</text>
</comment>
<dbReference type="PANTHER" id="PTHR45663">
    <property type="entry name" value="GEO12009P1"/>
    <property type="match status" value="1"/>
</dbReference>
<dbReference type="PIRSF" id="PIRSF000077">
    <property type="entry name" value="Thioredoxin"/>
    <property type="match status" value="1"/>
</dbReference>
<evidence type="ECO:0000313" key="9">
    <source>
        <dbReference type="EMBL" id="GAA1388679.1"/>
    </source>
</evidence>
<dbReference type="InterPro" id="IPR017937">
    <property type="entry name" value="Thioredoxin_CS"/>
</dbReference>
<dbReference type="InterPro" id="IPR013766">
    <property type="entry name" value="Thioredoxin_domain"/>
</dbReference>
<comment type="caution">
    <text evidence="9">The sequence shown here is derived from an EMBL/GenBank/DDBJ whole genome shotgun (WGS) entry which is preliminary data.</text>
</comment>
<keyword evidence="10" id="KW-1185">Reference proteome</keyword>
<keyword evidence="2" id="KW-0813">Transport</keyword>
<evidence type="ECO:0000256" key="4">
    <source>
        <dbReference type="ARBA" id="ARBA00023157"/>
    </source>
</evidence>
<dbReference type="Pfam" id="PF00085">
    <property type="entry name" value="Thioredoxin"/>
    <property type="match status" value="1"/>
</dbReference>
<keyword evidence="5" id="KW-0676">Redox-active center</keyword>
<dbReference type="SUPFAM" id="SSF52833">
    <property type="entry name" value="Thioredoxin-like"/>
    <property type="match status" value="1"/>
</dbReference>
<dbReference type="NCBIfam" id="TIGR01068">
    <property type="entry name" value="thioredoxin"/>
    <property type="match status" value="1"/>
</dbReference>
<dbReference type="Gene3D" id="3.40.30.10">
    <property type="entry name" value="Glutaredoxin"/>
    <property type="match status" value="1"/>
</dbReference>
<dbReference type="CDD" id="cd02947">
    <property type="entry name" value="TRX_family"/>
    <property type="match status" value="1"/>
</dbReference>
<dbReference type="PROSITE" id="PS00194">
    <property type="entry name" value="THIOREDOXIN_1"/>
    <property type="match status" value="1"/>
</dbReference>
<keyword evidence="3" id="KW-0249">Electron transport</keyword>
<protein>
    <recommendedName>
        <fullName evidence="6 7">Thioredoxin</fullName>
    </recommendedName>
</protein>
<evidence type="ECO:0000256" key="6">
    <source>
        <dbReference type="NCBIfam" id="TIGR01068"/>
    </source>
</evidence>
<gene>
    <name evidence="9" type="primary">trxA_2</name>
    <name evidence="9" type="ORF">GCM10009639_15480</name>
</gene>
<evidence type="ECO:0000313" key="10">
    <source>
        <dbReference type="Proteomes" id="UP001499863"/>
    </source>
</evidence>
<evidence type="ECO:0000256" key="5">
    <source>
        <dbReference type="ARBA" id="ARBA00023284"/>
    </source>
</evidence>
<reference evidence="9 10" key="1">
    <citation type="journal article" date="2019" name="Int. J. Syst. Evol. Microbiol.">
        <title>The Global Catalogue of Microorganisms (GCM) 10K type strain sequencing project: providing services to taxonomists for standard genome sequencing and annotation.</title>
        <authorList>
            <consortium name="The Broad Institute Genomics Platform"/>
            <consortium name="The Broad Institute Genome Sequencing Center for Infectious Disease"/>
            <person name="Wu L."/>
            <person name="Ma J."/>
        </authorList>
    </citation>
    <scope>NUCLEOTIDE SEQUENCE [LARGE SCALE GENOMIC DNA]</scope>
    <source>
        <strain evidence="9 10">JCM 12393</strain>
    </source>
</reference>
<dbReference type="Proteomes" id="UP001499863">
    <property type="component" value="Unassembled WGS sequence"/>
</dbReference>
<organism evidence="9 10">
    <name type="scientific">Kitasatospora putterlickiae</name>
    <dbReference type="NCBI Taxonomy" id="221725"/>
    <lineage>
        <taxon>Bacteria</taxon>
        <taxon>Bacillati</taxon>
        <taxon>Actinomycetota</taxon>
        <taxon>Actinomycetes</taxon>
        <taxon>Kitasatosporales</taxon>
        <taxon>Streptomycetaceae</taxon>
        <taxon>Kitasatospora</taxon>
    </lineage>
</organism>
<dbReference type="PRINTS" id="PR00421">
    <property type="entry name" value="THIOREDOXIN"/>
</dbReference>
<evidence type="ECO:0000259" key="8">
    <source>
        <dbReference type="PROSITE" id="PS51352"/>
    </source>
</evidence>
<dbReference type="RefSeq" id="WP_344330044.1">
    <property type="nucleotide sequence ID" value="NZ_BAAAKJ010000072.1"/>
</dbReference>
<sequence>MAGATTTVTDATFDADVLKSDKPVLVDFWAEWCGPCRQVAPVLEDIASEEGDKLTIAKLDVDANQQTAAAYNVISIPTLILFKNGEPVKQITGARPKAALLRELDGLI</sequence>
<name>A0ABN1XS13_9ACTN</name>
<proteinExistence type="inferred from homology"/>
<accession>A0ABN1XS13</accession>
<dbReference type="InterPro" id="IPR036249">
    <property type="entry name" value="Thioredoxin-like_sf"/>
</dbReference>
<keyword evidence="4" id="KW-1015">Disulfide bond</keyword>
<evidence type="ECO:0000256" key="2">
    <source>
        <dbReference type="ARBA" id="ARBA00022448"/>
    </source>
</evidence>